<reference evidence="1" key="1">
    <citation type="journal article" date="2020" name="Nature">
        <title>Giant virus diversity and host interactions through global metagenomics.</title>
        <authorList>
            <person name="Schulz F."/>
            <person name="Roux S."/>
            <person name="Paez-Espino D."/>
            <person name="Jungbluth S."/>
            <person name="Walsh D.A."/>
            <person name="Denef V.J."/>
            <person name="McMahon K.D."/>
            <person name="Konstantinidis K.T."/>
            <person name="Eloe-Fadrosh E.A."/>
            <person name="Kyrpides N.C."/>
            <person name="Woyke T."/>
        </authorList>
    </citation>
    <scope>NUCLEOTIDE SEQUENCE</scope>
    <source>
        <strain evidence="1">GVMAG-S-1101165-84</strain>
    </source>
</reference>
<organism evidence="1">
    <name type="scientific">viral metagenome</name>
    <dbReference type="NCBI Taxonomy" id="1070528"/>
    <lineage>
        <taxon>unclassified sequences</taxon>
        <taxon>metagenomes</taxon>
        <taxon>organismal metagenomes</taxon>
    </lineage>
</organism>
<dbReference type="EMBL" id="MN740781">
    <property type="protein sequence ID" value="QHU11292.1"/>
    <property type="molecule type" value="Genomic_DNA"/>
</dbReference>
<name>A0A6C0JZS6_9ZZZZ</name>
<dbReference type="InterPro" id="IPR055286">
    <property type="entry name" value="RXYLT1-like"/>
</dbReference>
<dbReference type="PANTHER" id="PTHR15576:SF1">
    <property type="entry name" value="RIBITOL-5-PHOSPHATE XYLOSYLTRANSFERASE 1"/>
    <property type="match status" value="1"/>
</dbReference>
<sequence>MNSMTLVSWQQTEKSRAELLYNCSEFDRQNDEWVPFSIGMGWSLIQNPMPLNSLQRGSHEQLVLCAINANTDQRRRGSGSLNRRSILATLAKNGISNQYYSSATYFASLPTYKFVVSPEGNGIDCHRHYEALMAGCIPIIEEHEGIREKYKGCPILWTKDYSEITPTYLEAIYADMKDRVYDFSKLVVSSYSSEEQAQIRANGNYWSERLSGRKWYG</sequence>
<dbReference type="PANTHER" id="PTHR15576">
    <property type="entry name" value="RIBITOL-5-PHOSPHATE XYLOSYLTRANSFERASE 1"/>
    <property type="match status" value="1"/>
</dbReference>
<accession>A0A6C0JZS6</accession>
<evidence type="ECO:0008006" key="2">
    <source>
        <dbReference type="Google" id="ProtNLM"/>
    </source>
</evidence>
<dbReference type="GO" id="GO:0120053">
    <property type="term" value="F:ribitol beta-1,4-xylosyltransferase activity"/>
    <property type="evidence" value="ECO:0007669"/>
    <property type="project" value="InterPro"/>
</dbReference>
<dbReference type="GO" id="GO:0035269">
    <property type="term" value="P:protein O-linked glycosylation via mannose"/>
    <property type="evidence" value="ECO:0007669"/>
    <property type="project" value="InterPro"/>
</dbReference>
<protein>
    <recommendedName>
        <fullName evidence="2">Exostosin GT47 domain-containing protein</fullName>
    </recommendedName>
</protein>
<proteinExistence type="predicted"/>
<dbReference type="AlphaFoldDB" id="A0A6C0JZS6"/>
<evidence type="ECO:0000313" key="1">
    <source>
        <dbReference type="EMBL" id="QHU11292.1"/>
    </source>
</evidence>
<dbReference type="GO" id="GO:0005794">
    <property type="term" value="C:Golgi apparatus"/>
    <property type="evidence" value="ECO:0007669"/>
    <property type="project" value="TreeGrafter"/>
</dbReference>